<evidence type="ECO:0000259" key="11">
    <source>
        <dbReference type="PROSITE" id="PS50108"/>
    </source>
</evidence>
<keyword evidence="4" id="KW-1003">Cell membrane</keyword>
<dbReference type="InterPro" id="IPR039056">
    <property type="entry name" value="SPEC"/>
</dbReference>
<dbReference type="GO" id="GO:0005856">
    <property type="term" value="C:cytoskeleton"/>
    <property type="evidence" value="ECO:0007669"/>
    <property type="project" value="UniProtKB-SubCell"/>
</dbReference>
<dbReference type="FunFam" id="3.90.810.10:FF:000004">
    <property type="entry name" value="CDC42 small effector protein 2"/>
    <property type="match status" value="1"/>
</dbReference>
<evidence type="ECO:0000256" key="1">
    <source>
        <dbReference type="ARBA" id="ARBA00004193"/>
    </source>
</evidence>
<evidence type="ECO:0000256" key="8">
    <source>
        <dbReference type="ARBA" id="ARBA00023139"/>
    </source>
</evidence>
<dbReference type="GO" id="GO:0008360">
    <property type="term" value="P:regulation of cell shape"/>
    <property type="evidence" value="ECO:0007669"/>
    <property type="project" value="UniProtKB-KW"/>
</dbReference>
<dbReference type="Proteomes" id="UP000324832">
    <property type="component" value="Unassembled WGS sequence"/>
</dbReference>
<keyword evidence="10" id="KW-0449">Lipoprotein</keyword>
<proteinExistence type="inferred from homology"/>
<dbReference type="Pfam" id="PF00786">
    <property type="entry name" value="PBD"/>
    <property type="match status" value="1"/>
</dbReference>
<evidence type="ECO:0000256" key="2">
    <source>
        <dbReference type="ARBA" id="ARBA00004245"/>
    </source>
</evidence>
<keyword evidence="5" id="KW-0963">Cytoplasm</keyword>
<dbReference type="InterPro" id="IPR036936">
    <property type="entry name" value="CRIB_dom_sf"/>
</dbReference>
<dbReference type="PANTHER" id="PTHR13502">
    <property type="entry name" value="CDC42 SMALL EFFECTOR PROTEIN HOMOLOG"/>
    <property type="match status" value="1"/>
</dbReference>
<dbReference type="Gene3D" id="3.90.810.10">
    <property type="entry name" value="CRIB domain"/>
    <property type="match status" value="1"/>
</dbReference>
<dbReference type="EMBL" id="FZQP02000482">
    <property type="protein sequence ID" value="VVC89252.1"/>
    <property type="molecule type" value="Genomic_DNA"/>
</dbReference>
<protein>
    <recommendedName>
        <fullName evidence="11">CRIB domain-containing protein</fullName>
    </recommendedName>
</protein>
<dbReference type="GO" id="GO:0035023">
    <property type="term" value="P:regulation of Rho protein signal transduction"/>
    <property type="evidence" value="ECO:0007669"/>
    <property type="project" value="InterPro"/>
</dbReference>
<comment type="subcellular location">
    <subcellularLocation>
        <location evidence="1">Cell membrane</location>
        <topology evidence="1">Lipid-anchor</topology>
    </subcellularLocation>
    <subcellularLocation>
        <location evidence="2">Cytoplasm</location>
        <location evidence="2">Cytoskeleton</location>
    </subcellularLocation>
</comment>
<keyword evidence="7" id="KW-0472">Membrane</keyword>
<organism evidence="12 13">
    <name type="scientific">Leptidea sinapis</name>
    <dbReference type="NCBI Taxonomy" id="189913"/>
    <lineage>
        <taxon>Eukaryota</taxon>
        <taxon>Metazoa</taxon>
        <taxon>Ecdysozoa</taxon>
        <taxon>Arthropoda</taxon>
        <taxon>Hexapoda</taxon>
        <taxon>Insecta</taxon>
        <taxon>Pterygota</taxon>
        <taxon>Neoptera</taxon>
        <taxon>Endopterygota</taxon>
        <taxon>Lepidoptera</taxon>
        <taxon>Glossata</taxon>
        <taxon>Ditrysia</taxon>
        <taxon>Papilionoidea</taxon>
        <taxon>Pieridae</taxon>
        <taxon>Dismorphiinae</taxon>
        <taxon>Leptidea</taxon>
    </lineage>
</organism>
<dbReference type="PANTHER" id="PTHR13502:SF6">
    <property type="entry name" value="CDC42 SMALL EFFECTOR PROTEIN HOMOLOG"/>
    <property type="match status" value="1"/>
</dbReference>
<evidence type="ECO:0000313" key="12">
    <source>
        <dbReference type="EMBL" id="VVC89252.1"/>
    </source>
</evidence>
<evidence type="ECO:0000256" key="9">
    <source>
        <dbReference type="ARBA" id="ARBA00023212"/>
    </source>
</evidence>
<evidence type="ECO:0000256" key="7">
    <source>
        <dbReference type="ARBA" id="ARBA00023136"/>
    </source>
</evidence>
<accession>A0A5E4PW55</accession>
<name>A0A5E4PW55_9NEOP</name>
<feature type="domain" description="CRIB" evidence="11">
    <location>
        <begin position="35"/>
        <end position="48"/>
    </location>
</feature>
<dbReference type="CDD" id="cd00132">
    <property type="entry name" value="CRIB"/>
    <property type="match status" value="1"/>
</dbReference>
<comment type="similarity">
    <text evidence="3">Belongs to the CDC42SE/SPEC family.</text>
</comment>
<keyword evidence="8" id="KW-0564">Palmitate</keyword>
<keyword evidence="13" id="KW-1185">Reference proteome</keyword>
<dbReference type="InterPro" id="IPR000095">
    <property type="entry name" value="CRIB_dom"/>
</dbReference>
<keyword evidence="9" id="KW-0206">Cytoskeleton</keyword>
<evidence type="ECO:0000256" key="4">
    <source>
        <dbReference type="ARBA" id="ARBA00022475"/>
    </source>
</evidence>
<dbReference type="GO" id="GO:0031267">
    <property type="term" value="F:small GTPase binding"/>
    <property type="evidence" value="ECO:0007669"/>
    <property type="project" value="InterPro"/>
</dbReference>
<dbReference type="GO" id="GO:0005886">
    <property type="term" value="C:plasma membrane"/>
    <property type="evidence" value="ECO:0007669"/>
    <property type="project" value="UniProtKB-SubCell"/>
</dbReference>
<evidence type="ECO:0000256" key="6">
    <source>
        <dbReference type="ARBA" id="ARBA00022960"/>
    </source>
</evidence>
<evidence type="ECO:0000256" key="3">
    <source>
        <dbReference type="ARBA" id="ARBA00005720"/>
    </source>
</evidence>
<dbReference type="OrthoDB" id="5559822at2759"/>
<reference evidence="12 13" key="1">
    <citation type="submission" date="2017-07" db="EMBL/GenBank/DDBJ databases">
        <authorList>
            <person name="Talla V."/>
            <person name="Backstrom N."/>
        </authorList>
    </citation>
    <scope>NUCLEOTIDE SEQUENCE [LARGE SCALE GENOMIC DNA]</scope>
</reference>
<gene>
    <name evidence="12" type="ORF">LSINAPIS_LOCUS2426</name>
</gene>
<keyword evidence="6" id="KW-0133">Cell shape</keyword>
<dbReference type="AlphaFoldDB" id="A0A5E4PW55"/>
<evidence type="ECO:0000256" key="10">
    <source>
        <dbReference type="ARBA" id="ARBA00023288"/>
    </source>
</evidence>
<sequence>MATTGSEMLLQWFVCCYQPGAQARRTRRRIDRSMISAPTNFQHTGHIGSTDVDMPSSLLHSIQNQMQSKGGYEMPYGVKVY</sequence>
<dbReference type="PROSITE" id="PS50108">
    <property type="entry name" value="CRIB"/>
    <property type="match status" value="1"/>
</dbReference>
<evidence type="ECO:0000313" key="13">
    <source>
        <dbReference type="Proteomes" id="UP000324832"/>
    </source>
</evidence>
<evidence type="ECO:0000256" key="5">
    <source>
        <dbReference type="ARBA" id="ARBA00022490"/>
    </source>
</evidence>